<comment type="subcellular location">
    <subcellularLocation>
        <location evidence="1">Cell membrane</location>
        <topology evidence="1">Multi-pass membrane protein</topology>
    </subcellularLocation>
</comment>
<reference evidence="7 8" key="1">
    <citation type="journal article" date="2015" name="Genome Biol. Evol.">
        <title>Found and Lost: The Fates of Horizontally Acquired Genes in Arthropod-Symbiotic Spiroplasma.</title>
        <authorList>
            <person name="Lo W.S."/>
            <person name="Gasparich G.E."/>
            <person name="Kuo C.H."/>
        </authorList>
    </citation>
    <scope>NUCLEOTIDE SEQUENCE [LARGE SCALE GENOMIC DNA]</scope>
    <source>
        <strain evidence="8">TDA-040725-5</strain>
    </source>
</reference>
<evidence type="ECO:0000313" key="7">
    <source>
        <dbReference type="EMBL" id="AKM53787.1"/>
    </source>
</evidence>
<feature type="transmembrane region" description="Helical" evidence="6">
    <location>
        <begin position="404"/>
        <end position="424"/>
    </location>
</feature>
<dbReference type="Proteomes" id="UP000035661">
    <property type="component" value="Chromosome"/>
</dbReference>
<evidence type="ECO:0000313" key="8">
    <source>
        <dbReference type="Proteomes" id="UP000035661"/>
    </source>
</evidence>
<dbReference type="GO" id="GO:0005886">
    <property type="term" value="C:plasma membrane"/>
    <property type="evidence" value="ECO:0007669"/>
    <property type="project" value="UniProtKB-SubCell"/>
</dbReference>
<feature type="transmembrane region" description="Helical" evidence="6">
    <location>
        <begin position="192"/>
        <end position="214"/>
    </location>
</feature>
<evidence type="ECO:0000256" key="4">
    <source>
        <dbReference type="ARBA" id="ARBA00022989"/>
    </source>
</evidence>
<dbReference type="AlphaFoldDB" id="A0A0H3XLV1"/>
<reference evidence="8" key="2">
    <citation type="submission" date="2015-06" db="EMBL/GenBank/DDBJ databases">
        <title>Complete genome sequence of Spiroplasma eriocheiris TDA-040725-5 (DSM 21848).</title>
        <authorList>
            <person name="Lo W.-S."/>
            <person name="Kuo C.-H."/>
        </authorList>
    </citation>
    <scope>NUCLEOTIDE SEQUENCE [LARGE SCALE GENOMIC DNA]</scope>
    <source>
        <strain evidence="8">TDA-040725-5</strain>
    </source>
</reference>
<feature type="transmembrane region" description="Helical" evidence="6">
    <location>
        <begin position="106"/>
        <end position="124"/>
    </location>
</feature>
<dbReference type="STRING" id="315358.SERIO_v1c01960"/>
<protein>
    <submittedName>
        <fullName evidence="7">Arginine/ornithine antiporter</fullName>
    </submittedName>
</protein>
<gene>
    <name evidence="7" type="primary">arcD</name>
    <name evidence="7" type="ORF">SERIO_v1c01960</name>
</gene>
<evidence type="ECO:0000256" key="3">
    <source>
        <dbReference type="ARBA" id="ARBA00022692"/>
    </source>
</evidence>
<dbReference type="InterPro" id="IPR051679">
    <property type="entry name" value="DASS-Related_Transporters"/>
</dbReference>
<organism evidence="7 8">
    <name type="scientific">Spiroplasma eriocheiris</name>
    <dbReference type="NCBI Taxonomy" id="315358"/>
    <lineage>
        <taxon>Bacteria</taxon>
        <taxon>Bacillati</taxon>
        <taxon>Mycoplasmatota</taxon>
        <taxon>Mollicutes</taxon>
        <taxon>Entomoplasmatales</taxon>
        <taxon>Spiroplasmataceae</taxon>
        <taxon>Spiroplasma</taxon>
    </lineage>
</organism>
<feature type="transmembrane region" description="Helical" evidence="6">
    <location>
        <begin position="12"/>
        <end position="34"/>
    </location>
</feature>
<keyword evidence="5 6" id="KW-0472">Membrane</keyword>
<proteinExistence type="predicted"/>
<feature type="transmembrane region" description="Helical" evidence="6">
    <location>
        <begin position="154"/>
        <end position="172"/>
    </location>
</feature>
<name>A0A0H3XLV1_9MOLU</name>
<feature type="transmembrane region" description="Helical" evidence="6">
    <location>
        <begin position="430"/>
        <end position="454"/>
    </location>
</feature>
<feature type="transmembrane region" description="Helical" evidence="6">
    <location>
        <begin position="466"/>
        <end position="489"/>
    </location>
</feature>
<evidence type="ECO:0000256" key="5">
    <source>
        <dbReference type="ARBA" id="ARBA00023136"/>
    </source>
</evidence>
<dbReference type="Pfam" id="PF03606">
    <property type="entry name" value="DcuC"/>
    <property type="match status" value="1"/>
</dbReference>
<sequence length="496" mass="53851">MPALKSGKRRKFKLPAAITILFFIIAIVIIVSWIPGTAKPYDPATGEYGKAGIFDLFLAPLEGFGGKLDTILFVLVLGGFLNVIIKSEALDAGIGRLIIRMKGKEIWIIPALMFLFSIGGTTYGMGEETIALYPVLIPVMLAARFDVVTSVMTILLGAGVGCVGSFLNPFVIGVSFTPADTLHYGITNSAGIVWRIIAWLVLTAGTIAFVMWYAMRVRKNPEKSPVYAEREFYLKEFGMPDSIPEFTKKRKAIMVVFMLTFIVMIFSLVSWSSFGYNATTNANDWIKEHAPYIARFFSPFGDFSLLQVAVIFLISSIVIAAIDWKGEEEYVKTFIAGASDILSVCLVIATAAGIGWILDKTGMQKNLVNALATPMKKLGTTGFIIVGFFFFLIISIIIPSTSGFAAAVFPIIGPVAEGIQPGLWSGSITAFSFANGIINLVSPTSFILMAALSISKVSLDKYLKVAWPYLIGLTALAIILLVIGAQLPIEQGGMWF</sequence>
<feature type="transmembrane region" description="Helical" evidence="6">
    <location>
        <begin position="252"/>
        <end position="274"/>
    </location>
</feature>
<evidence type="ECO:0000256" key="1">
    <source>
        <dbReference type="ARBA" id="ARBA00004651"/>
    </source>
</evidence>
<keyword evidence="3 6" id="KW-0812">Transmembrane</keyword>
<dbReference type="InterPro" id="IPR018385">
    <property type="entry name" value="C4_dicarb_anaerob_car-like"/>
</dbReference>
<dbReference type="PANTHER" id="PTHR43652">
    <property type="entry name" value="BASIC AMINO ACID ANTIPORTER YFCC-RELATED"/>
    <property type="match status" value="1"/>
</dbReference>
<keyword evidence="2" id="KW-1003">Cell membrane</keyword>
<keyword evidence="8" id="KW-1185">Reference proteome</keyword>
<feature type="transmembrane region" description="Helical" evidence="6">
    <location>
        <begin position="334"/>
        <end position="358"/>
    </location>
</feature>
<evidence type="ECO:0000256" key="6">
    <source>
        <dbReference type="SAM" id="Phobius"/>
    </source>
</evidence>
<feature type="transmembrane region" description="Helical" evidence="6">
    <location>
        <begin position="378"/>
        <end position="397"/>
    </location>
</feature>
<feature type="transmembrane region" description="Helical" evidence="6">
    <location>
        <begin position="64"/>
        <end position="85"/>
    </location>
</feature>
<dbReference type="PANTHER" id="PTHR43652:SF6">
    <property type="entry name" value="ARGININE REPRESSOR"/>
    <property type="match status" value="1"/>
</dbReference>
<evidence type="ECO:0000256" key="2">
    <source>
        <dbReference type="ARBA" id="ARBA00022475"/>
    </source>
</evidence>
<keyword evidence="4 6" id="KW-1133">Transmembrane helix</keyword>
<dbReference type="PATRIC" id="fig|743698.3.peg.198"/>
<dbReference type="RefSeq" id="WP_047791057.1">
    <property type="nucleotide sequence ID" value="NZ_CP011856.1"/>
</dbReference>
<feature type="transmembrane region" description="Helical" evidence="6">
    <location>
        <begin position="303"/>
        <end position="322"/>
    </location>
</feature>
<dbReference type="EMBL" id="CP011856">
    <property type="protein sequence ID" value="AKM53787.1"/>
    <property type="molecule type" value="Genomic_DNA"/>
</dbReference>
<dbReference type="KEGG" id="seri:SERIO_v1c01960"/>
<feature type="transmembrane region" description="Helical" evidence="6">
    <location>
        <begin position="130"/>
        <end position="147"/>
    </location>
</feature>
<accession>A0A0H3XLV1</accession>